<dbReference type="Proteomes" id="UP000623681">
    <property type="component" value="Unassembled WGS sequence"/>
</dbReference>
<name>A0A937K4G3_9CLOT</name>
<comment type="caution">
    <text evidence="2">The sequence shown here is derived from an EMBL/GenBank/DDBJ whole genome shotgun (WGS) entry which is preliminary data.</text>
</comment>
<dbReference type="Gene3D" id="3.40.630.30">
    <property type="match status" value="1"/>
</dbReference>
<dbReference type="EMBL" id="JAESWA010000017">
    <property type="protein sequence ID" value="MBL4931170.1"/>
    <property type="molecule type" value="Genomic_DNA"/>
</dbReference>
<sequence>MLFFDECLESDASILKDIALRAFEEDRIKYGAIPPNIDTLEWHISKVRDGMYYKIIRDDKIIGAFKLYEIDKEHFRLGAIFIDPEYHNEGVGSEALEFIEKEYSNIKKWSLDTPYKNFRNQYFYEKHGYVKIGEYKPLENNSMILFEYNKEKKKDIEKVVRKYFKSWIDRDECVLREVFAEEAIYIESYGPVYNGLKEIQKWFRDWNKRGKVIAWDIKNIVVTENTVICEWYFKNEFDGKVDDFNGVSWINFDKFNKIIQLKEFAATIPNYLPYRNKEVYNE</sequence>
<organism evidence="2 3">
    <name type="scientific">Clostridium paridis</name>
    <dbReference type="NCBI Taxonomy" id="2803863"/>
    <lineage>
        <taxon>Bacteria</taxon>
        <taxon>Bacillati</taxon>
        <taxon>Bacillota</taxon>
        <taxon>Clostridia</taxon>
        <taxon>Eubacteriales</taxon>
        <taxon>Clostridiaceae</taxon>
        <taxon>Clostridium</taxon>
    </lineage>
</organism>
<dbReference type="SUPFAM" id="SSF55729">
    <property type="entry name" value="Acyl-CoA N-acyltransferases (Nat)"/>
    <property type="match status" value="1"/>
</dbReference>
<dbReference type="InterPro" id="IPR032710">
    <property type="entry name" value="NTF2-like_dom_sf"/>
</dbReference>
<dbReference type="InterPro" id="IPR000182">
    <property type="entry name" value="GNAT_dom"/>
</dbReference>
<evidence type="ECO:0000259" key="1">
    <source>
        <dbReference type="PROSITE" id="PS51186"/>
    </source>
</evidence>
<evidence type="ECO:0000313" key="3">
    <source>
        <dbReference type="Proteomes" id="UP000623681"/>
    </source>
</evidence>
<dbReference type="Gene3D" id="3.10.450.50">
    <property type="match status" value="1"/>
</dbReference>
<dbReference type="SUPFAM" id="SSF54427">
    <property type="entry name" value="NTF2-like"/>
    <property type="match status" value="1"/>
</dbReference>
<keyword evidence="3" id="KW-1185">Reference proteome</keyword>
<proteinExistence type="predicted"/>
<dbReference type="InterPro" id="IPR016181">
    <property type="entry name" value="Acyl_CoA_acyltransferase"/>
</dbReference>
<dbReference type="Pfam" id="PF12680">
    <property type="entry name" value="SnoaL_2"/>
    <property type="match status" value="1"/>
</dbReference>
<dbReference type="RefSeq" id="WP_202766539.1">
    <property type="nucleotide sequence ID" value="NZ_JAESWA010000017.1"/>
</dbReference>
<protein>
    <submittedName>
        <fullName evidence="2">GNAT family N-acetyltransferase</fullName>
    </submittedName>
</protein>
<dbReference type="PROSITE" id="PS51186">
    <property type="entry name" value="GNAT"/>
    <property type="match status" value="1"/>
</dbReference>
<evidence type="ECO:0000313" key="2">
    <source>
        <dbReference type="EMBL" id="MBL4931170.1"/>
    </source>
</evidence>
<feature type="domain" description="N-acetyltransferase" evidence="1">
    <location>
        <begin position="2"/>
        <end position="151"/>
    </location>
</feature>
<dbReference type="AlphaFoldDB" id="A0A937K4G3"/>
<dbReference type="Pfam" id="PF00583">
    <property type="entry name" value="Acetyltransf_1"/>
    <property type="match status" value="1"/>
</dbReference>
<dbReference type="InterPro" id="IPR037401">
    <property type="entry name" value="SnoaL-like"/>
</dbReference>
<accession>A0A937K4G3</accession>
<dbReference type="GO" id="GO:0016747">
    <property type="term" value="F:acyltransferase activity, transferring groups other than amino-acyl groups"/>
    <property type="evidence" value="ECO:0007669"/>
    <property type="project" value="InterPro"/>
</dbReference>
<dbReference type="CDD" id="cd04301">
    <property type="entry name" value="NAT_SF"/>
    <property type="match status" value="1"/>
</dbReference>
<reference evidence="2" key="1">
    <citation type="submission" date="2021-01" db="EMBL/GenBank/DDBJ databases">
        <title>Genome public.</title>
        <authorList>
            <person name="Liu C."/>
            <person name="Sun Q."/>
        </authorList>
    </citation>
    <scope>NUCLEOTIDE SEQUENCE</scope>
    <source>
        <strain evidence="2">YIM B02565</strain>
    </source>
</reference>
<gene>
    <name evidence="2" type="ORF">JK634_05080</name>
</gene>